<gene>
    <name evidence="1" type="ORF">OUZ56_010543</name>
</gene>
<evidence type="ECO:0000313" key="2">
    <source>
        <dbReference type="Proteomes" id="UP001234178"/>
    </source>
</evidence>
<reference evidence="1 2" key="1">
    <citation type="journal article" date="2023" name="Nucleic Acids Res.">
        <title>The hologenome of Daphnia magna reveals possible DNA methylation and microbiome-mediated evolution of the host genome.</title>
        <authorList>
            <person name="Chaturvedi A."/>
            <person name="Li X."/>
            <person name="Dhandapani V."/>
            <person name="Marshall H."/>
            <person name="Kissane S."/>
            <person name="Cuenca-Cambronero M."/>
            <person name="Asole G."/>
            <person name="Calvet F."/>
            <person name="Ruiz-Romero M."/>
            <person name="Marangio P."/>
            <person name="Guigo R."/>
            <person name="Rago D."/>
            <person name="Mirbahai L."/>
            <person name="Eastwood N."/>
            <person name="Colbourne J.K."/>
            <person name="Zhou J."/>
            <person name="Mallon E."/>
            <person name="Orsini L."/>
        </authorList>
    </citation>
    <scope>NUCLEOTIDE SEQUENCE [LARGE SCALE GENOMIC DNA]</scope>
    <source>
        <strain evidence="1">LRV0_1</strain>
    </source>
</reference>
<dbReference type="Proteomes" id="UP001234178">
    <property type="component" value="Unassembled WGS sequence"/>
</dbReference>
<organism evidence="1 2">
    <name type="scientific">Daphnia magna</name>
    <dbReference type="NCBI Taxonomy" id="35525"/>
    <lineage>
        <taxon>Eukaryota</taxon>
        <taxon>Metazoa</taxon>
        <taxon>Ecdysozoa</taxon>
        <taxon>Arthropoda</taxon>
        <taxon>Crustacea</taxon>
        <taxon>Branchiopoda</taxon>
        <taxon>Diplostraca</taxon>
        <taxon>Cladocera</taxon>
        <taxon>Anomopoda</taxon>
        <taxon>Daphniidae</taxon>
        <taxon>Daphnia</taxon>
    </lineage>
</organism>
<proteinExistence type="predicted"/>
<name>A0ABR0AIT4_9CRUS</name>
<comment type="caution">
    <text evidence="1">The sequence shown here is derived from an EMBL/GenBank/DDBJ whole genome shotgun (WGS) entry which is preliminary data.</text>
</comment>
<protein>
    <submittedName>
        <fullName evidence="1">Uncharacterized protein</fullName>
    </submittedName>
</protein>
<keyword evidence="2" id="KW-1185">Reference proteome</keyword>
<dbReference type="EMBL" id="JAOYFB010000037">
    <property type="protein sequence ID" value="KAK4025038.1"/>
    <property type="molecule type" value="Genomic_DNA"/>
</dbReference>
<evidence type="ECO:0000313" key="1">
    <source>
        <dbReference type="EMBL" id="KAK4025038.1"/>
    </source>
</evidence>
<accession>A0ABR0AIT4</accession>
<sequence>MGPEDHNQQLQQDSYTAIQTDGVAGVDNGQGLIQQQSESGNHSTPSYYMKCSVENTFAPCSTAINLSVKCSLEASPSAITRVSSIKFQLTI</sequence>